<dbReference type="Pfam" id="PF01822">
    <property type="entry name" value="WSC"/>
    <property type="match status" value="1"/>
</dbReference>
<dbReference type="Proteomes" id="UP000474640">
    <property type="component" value="Unassembled WGS sequence"/>
</dbReference>
<organism evidence="3 4">
    <name type="scientific">Orbilia oligospora</name>
    <name type="common">Nematode-trapping fungus</name>
    <name type="synonym">Arthrobotrys oligospora</name>
    <dbReference type="NCBI Taxonomy" id="2813651"/>
    <lineage>
        <taxon>Eukaryota</taxon>
        <taxon>Fungi</taxon>
        <taxon>Dikarya</taxon>
        <taxon>Ascomycota</taxon>
        <taxon>Pezizomycotina</taxon>
        <taxon>Orbiliomycetes</taxon>
        <taxon>Orbiliales</taxon>
        <taxon>Orbiliaceae</taxon>
        <taxon>Orbilia</taxon>
    </lineage>
</organism>
<dbReference type="EMBL" id="JAABOJ010000004">
    <property type="protein sequence ID" value="KAF3287309.1"/>
    <property type="molecule type" value="Genomic_DNA"/>
</dbReference>
<feature type="domain" description="WSC" evidence="2">
    <location>
        <begin position="1"/>
        <end position="64"/>
    </location>
</feature>
<dbReference type="AlphaFoldDB" id="A0A7C8VLE4"/>
<dbReference type="PANTHER" id="PTHR45964">
    <property type="entry name" value="WSCD FAMILY MEMBER CG9164"/>
    <property type="match status" value="1"/>
</dbReference>
<dbReference type="OrthoDB" id="2019572at2759"/>
<dbReference type="SMART" id="SM00321">
    <property type="entry name" value="WSC"/>
    <property type="match status" value="1"/>
</dbReference>
<evidence type="ECO:0000313" key="4">
    <source>
        <dbReference type="Proteomes" id="UP000474640"/>
    </source>
</evidence>
<name>A0A7C8VLE4_ORBOL</name>
<sequence length="67" mass="7836">MTTQHCLEYCETRNYVWAGLEYRRECYCANEFIGEEKSTCTLTCMANTTEMCGGSRRMNVYNLVKLD</sequence>
<accession>A0A7C8VLE4</accession>
<dbReference type="InterPro" id="IPR002889">
    <property type="entry name" value="WSC_carb-bd"/>
</dbReference>
<proteinExistence type="predicted"/>
<evidence type="ECO:0000259" key="2">
    <source>
        <dbReference type="PROSITE" id="PS51212"/>
    </source>
</evidence>
<reference evidence="3 4" key="1">
    <citation type="submission" date="2020-01" db="EMBL/GenBank/DDBJ databases">
        <authorList>
            <person name="Palmer J.M."/>
        </authorList>
    </citation>
    <scope>NUCLEOTIDE SEQUENCE [LARGE SCALE GENOMIC DNA]</scope>
    <source>
        <strain evidence="3 4">TWF970</strain>
    </source>
</reference>
<dbReference type="InterPro" id="IPR051589">
    <property type="entry name" value="Sialate-O-sulfotransferase"/>
</dbReference>
<keyword evidence="1" id="KW-0677">Repeat</keyword>
<dbReference type="PROSITE" id="PS51212">
    <property type="entry name" value="WSC"/>
    <property type="match status" value="1"/>
</dbReference>
<protein>
    <recommendedName>
        <fullName evidence="2">WSC domain-containing protein</fullName>
    </recommendedName>
</protein>
<gene>
    <name evidence="3" type="ORF">TWF970_007037</name>
</gene>
<evidence type="ECO:0000256" key="1">
    <source>
        <dbReference type="ARBA" id="ARBA00022737"/>
    </source>
</evidence>
<comment type="caution">
    <text evidence="3">The sequence shown here is derived from an EMBL/GenBank/DDBJ whole genome shotgun (WGS) entry which is preliminary data.</text>
</comment>
<evidence type="ECO:0000313" key="3">
    <source>
        <dbReference type="EMBL" id="KAF3287309.1"/>
    </source>
</evidence>
<dbReference type="PANTHER" id="PTHR45964:SF9">
    <property type="entry name" value="SULFOTRANSFERASE"/>
    <property type="match status" value="1"/>
</dbReference>